<proteinExistence type="predicted"/>
<evidence type="ECO:0000313" key="3">
    <source>
        <dbReference type="Proteomes" id="UP001385951"/>
    </source>
</evidence>
<accession>A0AAW0GT14</accession>
<sequence length="115" mass="13162">MSSRTMFKFSKPPDGLTRRVMFYNRPPWSELAAKIEDLFAISRDHVGVSYLDNEGDEVTLSSEEELQDYYRLNYNEPVGDTPPKAIRFTIVDLNAPEVPRLSEISPSYSAVRIES</sequence>
<evidence type="ECO:0000259" key="1">
    <source>
        <dbReference type="PROSITE" id="PS51745"/>
    </source>
</evidence>
<dbReference type="SUPFAM" id="SSF54277">
    <property type="entry name" value="CAD &amp; PB1 domains"/>
    <property type="match status" value="1"/>
</dbReference>
<dbReference type="Proteomes" id="UP001385951">
    <property type="component" value="Unassembled WGS sequence"/>
</dbReference>
<feature type="domain" description="PB1" evidence="1">
    <location>
        <begin position="2"/>
        <end position="79"/>
    </location>
</feature>
<evidence type="ECO:0000313" key="2">
    <source>
        <dbReference type="EMBL" id="KAK7694994.1"/>
    </source>
</evidence>
<name>A0AAW0GT14_9APHY</name>
<dbReference type="AlphaFoldDB" id="A0AAW0GT14"/>
<reference evidence="2 3" key="1">
    <citation type="submission" date="2022-09" db="EMBL/GenBank/DDBJ databases">
        <authorList>
            <person name="Palmer J.M."/>
        </authorList>
    </citation>
    <scope>NUCLEOTIDE SEQUENCE [LARGE SCALE GENOMIC DNA]</scope>
    <source>
        <strain evidence="2 3">DSM 7382</strain>
    </source>
</reference>
<gene>
    <name evidence="2" type="ORF">QCA50_002182</name>
</gene>
<dbReference type="InterPro" id="IPR053793">
    <property type="entry name" value="PB1-like"/>
</dbReference>
<dbReference type="SMART" id="SM00666">
    <property type="entry name" value="PB1"/>
    <property type="match status" value="1"/>
</dbReference>
<dbReference type="InterPro" id="IPR000270">
    <property type="entry name" value="PB1_dom"/>
</dbReference>
<dbReference type="Pfam" id="PF00564">
    <property type="entry name" value="PB1"/>
    <property type="match status" value="1"/>
</dbReference>
<protein>
    <recommendedName>
        <fullName evidence="1">PB1 domain-containing protein</fullName>
    </recommendedName>
</protein>
<dbReference type="Gene3D" id="3.10.20.90">
    <property type="entry name" value="Phosphatidylinositol 3-kinase Catalytic Subunit, Chain A, domain 1"/>
    <property type="match status" value="1"/>
</dbReference>
<keyword evidence="3" id="KW-1185">Reference proteome</keyword>
<comment type="caution">
    <text evidence="2">The sequence shown here is derived from an EMBL/GenBank/DDBJ whole genome shotgun (WGS) entry which is preliminary data.</text>
</comment>
<dbReference type="PROSITE" id="PS51745">
    <property type="entry name" value="PB1"/>
    <property type="match status" value="1"/>
</dbReference>
<dbReference type="EMBL" id="JASBNA010000002">
    <property type="protein sequence ID" value="KAK7694994.1"/>
    <property type="molecule type" value="Genomic_DNA"/>
</dbReference>
<organism evidence="2 3">
    <name type="scientific">Cerrena zonata</name>
    <dbReference type="NCBI Taxonomy" id="2478898"/>
    <lineage>
        <taxon>Eukaryota</taxon>
        <taxon>Fungi</taxon>
        <taxon>Dikarya</taxon>
        <taxon>Basidiomycota</taxon>
        <taxon>Agaricomycotina</taxon>
        <taxon>Agaricomycetes</taxon>
        <taxon>Polyporales</taxon>
        <taxon>Cerrenaceae</taxon>
        <taxon>Cerrena</taxon>
    </lineage>
</organism>